<dbReference type="Gene3D" id="3.30.1150.10">
    <property type="match status" value="1"/>
</dbReference>
<accession>A0A1T5ERP9</accession>
<feature type="transmembrane region" description="Helical" evidence="11">
    <location>
        <begin position="17"/>
        <end position="37"/>
    </location>
</feature>
<dbReference type="GO" id="GO:0015031">
    <property type="term" value="P:protein transport"/>
    <property type="evidence" value="ECO:0007669"/>
    <property type="project" value="UniProtKB-KW"/>
</dbReference>
<keyword evidence="5" id="KW-0997">Cell inner membrane</keyword>
<evidence type="ECO:0000256" key="9">
    <source>
        <dbReference type="ARBA" id="ARBA00023136"/>
    </source>
</evidence>
<evidence type="ECO:0000256" key="5">
    <source>
        <dbReference type="ARBA" id="ARBA00022519"/>
    </source>
</evidence>
<dbReference type="AlphaFoldDB" id="A0A1T5ERP9"/>
<evidence type="ECO:0000256" key="3">
    <source>
        <dbReference type="ARBA" id="ARBA00022448"/>
    </source>
</evidence>
<dbReference type="Pfam" id="PF03544">
    <property type="entry name" value="TonB_C"/>
    <property type="match status" value="1"/>
</dbReference>
<dbReference type="RefSeq" id="WP_021224255.1">
    <property type="nucleotide sequence ID" value="NZ_FUYP01000024.1"/>
</dbReference>
<feature type="region of interest" description="Disordered" evidence="10">
    <location>
        <begin position="59"/>
        <end position="140"/>
    </location>
</feature>
<dbReference type="InterPro" id="IPR051045">
    <property type="entry name" value="TonB-dependent_transducer"/>
</dbReference>
<evidence type="ECO:0000256" key="10">
    <source>
        <dbReference type="SAM" id="MobiDB-lite"/>
    </source>
</evidence>
<gene>
    <name evidence="13" type="ORF">SAMN06295937_102435</name>
</gene>
<feature type="domain" description="TonB C-terminal" evidence="12">
    <location>
        <begin position="144"/>
        <end position="233"/>
    </location>
</feature>
<comment type="similarity">
    <text evidence="2">Belongs to the TonB family.</text>
</comment>
<dbReference type="NCBIfam" id="TIGR01352">
    <property type="entry name" value="tonB_Cterm"/>
    <property type="match status" value="1"/>
</dbReference>
<dbReference type="PANTHER" id="PTHR33446:SF2">
    <property type="entry name" value="PROTEIN TONB"/>
    <property type="match status" value="1"/>
</dbReference>
<keyword evidence="3" id="KW-0813">Transport</keyword>
<keyword evidence="8 11" id="KW-1133">Transmembrane helix</keyword>
<keyword evidence="7" id="KW-0653">Protein transport</keyword>
<dbReference type="GO" id="GO:0098797">
    <property type="term" value="C:plasma membrane protein complex"/>
    <property type="evidence" value="ECO:0007669"/>
    <property type="project" value="TreeGrafter"/>
</dbReference>
<evidence type="ECO:0000256" key="2">
    <source>
        <dbReference type="ARBA" id="ARBA00006555"/>
    </source>
</evidence>
<dbReference type="PROSITE" id="PS52015">
    <property type="entry name" value="TONB_CTD"/>
    <property type="match status" value="1"/>
</dbReference>
<evidence type="ECO:0000259" key="12">
    <source>
        <dbReference type="PROSITE" id="PS52015"/>
    </source>
</evidence>
<keyword evidence="9 11" id="KW-0472">Membrane</keyword>
<evidence type="ECO:0000256" key="11">
    <source>
        <dbReference type="SAM" id="Phobius"/>
    </source>
</evidence>
<dbReference type="GO" id="GO:0031992">
    <property type="term" value="F:energy transducer activity"/>
    <property type="evidence" value="ECO:0007669"/>
    <property type="project" value="TreeGrafter"/>
</dbReference>
<reference evidence="14" key="1">
    <citation type="submission" date="2017-02" db="EMBL/GenBank/DDBJ databases">
        <authorList>
            <person name="Varghese N."/>
            <person name="Submissions S."/>
        </authorList>
    </citation>
    <scope>NUCLEOTIDE SEQUENCE [LARGE SCALE GENOMIC DNA]</scope>
    <source>
        <strain evidence="14">R11H</strain>
    </source>
</reference>
<dbReference type="InterPro" id="IPR006260">
    <property type="entry name" value="TonB/TolA_C"/>
</dbReference>
<name>A0A1T5ERP9_9SPHN</name>
<dbReference type="InterPro" id="IPR037682">
    <property type="entry name" value="TonB_C"/>
</dbReference>
<evidence type="ECO:0000256" key="1">
    <source>
        <dbReference type="ARBA" id="ARBA00004383"/>
    </source>
</evidence>
<dbReference type="SUPFAM" id="SSF74653">
    <property type="entry name" value="TolA/TonB C-terminal domain"/>
    <property type="match status" value="1"/>
</dbReference>
<evidence type="ECO:0000313" key="13">
    <source>
        <dbReference type="EMBL" id="SKB86595.1"/>
    </source>
</evidence>
<feature type="compositionally biased region" description="Low complexity" evidence="10">
    <location>
        <begin position="76"/>
        <end position="94"/>
    </location>
</feature>
<keyword evidence="14" id="KW-1185">Reference proteome</keyword>
<protein>
    <submittedName>
        <fullName evidence="13">Protein TonB</fullName>
    </submittedName>
</protein>
<evidence type="ECO:0000256" key="6">
    <source>
        <dbReference type="ARBA" id="ARBA00022692"/>
    </source>
</evidence>
<evidence type="ECO:0000256" key="8">
    <source>
        <dbReference type="ARBA" id="ARBA00022989"/>
    </source>
</evidence>
<dbReference type="GO" id="GO:0055085">
    <property type="term" value="P:transmembrane transport"/>
    <property type="evidence" value="ECO:0007669"/>
    <property type="project" value="InterPro"/>
</dbReference>
<keyword evidence="6 11" id="KW-0812">Transmembrane</keyword>
<dbReference type="Proteomes" id="UP000190044">
    <property type="component" value="Unassembled WGS sequence"/>
</dbReference>
<dbReference type="EMBL" id="FUYP01000024">
    <property type="protein sequence ID" value="SKB86595.1"/>
    <property type="molecule type" value="Genomic_DNA"/>
</dbReference>
<evidence type="ECO:0000256" key="4">
    <source>
        <dbReference type="ARBA" id="ARBA00022475"/>
    </source>
</evidence>
<proteinExistence type="inferred from homology"/>
<evidence type="ECO:0000313" key="14">
    <source>
        <dbReference type="Proteomes" id="UP000190044"/>
    </source>
</evidence>
<dbReference type="PANTHER" id="PTHR33446">
    <property type="entry name" value="PROTEIN TONB-RELATED"/>
    <property type="match status" value="1"/>
</dbReference>
<organism evidence="13 14">
    <name type="scientific">Sphingopyxis flava</name>
    <dbReference type="NCBI Taxonomy" id="1507287"/>
    <lineage>
        <taxon>Bacteria</taxon>
        <taxon>Pseudomonadati</taxon>
        <taxon>Pseudomonadota</taxon>
        <taxon>Alphaproteobacteria</taxon>
        <taxon>Sphingomonadales</taxon>
        <taxon>Sphingomonadaceae</taxon>
        <taxon>Sphingopyxis</taxon>
    </lineage>
</organism>
<sequence length="233" mass="24945">MAASPAYRLAQASDTRAFGFLVSLALHAGVLAAYGLWSHSPRLIPERREEPRTVTIMTLPSLETEQPSARRPKAAPRPANQLTPPSTTPATRARQGPQASPDRPASDQAALTLPVAPSPLPARMNVDMPHPQPASPQAASSTLSTARAAYLRRLWEWIAARRPAGLHLEGEALINFSIGADGALREISLAQSSGNAQLDRLALRTVRLAAPFPRPPESLGVGTLDCVLPFHFN</sequence>
<evidence type="ECO:0000256" key="7">
    <source>
        <dbReference type="ARBA" id="ARBA00022927"/>
    </source>
</evidence>
<comment type="subcellular location">
    <subcellularLocation>
        <location evidence="1">Cell inner membrane</location>
        <topology evidence="1">Single-pass membrane protein</topology>
        <orientation evidence="1">Periplasmic side</orientation>
    </subcellularLocation>
</comment>
<keyword evidence="4" id="KW-1003">Cell membrane</keyword>